<organism evidence="1 2">
    <name type="scientific">Vermiconidia calcicola</name>
    <dbReference type="NCBI Taxonomy" id="1690605"/>
    <lineage>
        <taxon>Eukaryota</taxon>
        <taxon>Fungi</taxon>
        <taxon>Dikarya</taxon>
        <taxon>Ascomycota</taxon>
        <taxon>Pezizomycotina</taxon>
        <taxon>Dothideomycetes</taxon>
        <taxon>Dothideomycetidae</taxon>
        <taxon>Mycosphaerellales</taxon>
        <taxon>Extremaceae</taxon>
        <taxon>Vermiconidia</taxon>
    </lineage>
</organism>
<dbReference type="Proteomes" id="UP001281147">
    <property type="component" value="Unassembled WGS sequence"/>
</dbReference>
<name>A0ACC3NBW3_9PEZI</name>
<proteinExistence type="predicted"/>
<evidence type="ECO:0000313" key="2">
    <source>
        <dbReference type="Proteomes" id="UP001281147"/>
    </source>
</evidence>
<comment type="caution">
    <text evidence="1">The sequence shown here is derived from an EMBL/GenBank/DDBJ whole genome shotgun (WGS) entry which is preliminary data.</text>
</comment>
<evidence type="ECO:0000313" key="1">
    <source>
        <dbReference type="EMBL" id="KAK3714159.1"/>
    </source>
</evidence>
<keyword evidence="2" id="KW-1185">Reference proteome</keyword>
<sequence length="262" mass="29303">MPETNAADIFYKRAKRLRKATRDDRLRSRSEIDAAHQIIRDRLIVLSRAFTLTFSEPIVFFLDLYTALPYGVLFIWCEPFPLVFGDIYRFDRGQQGLAFLGICVGGFIIVPIHLLWVKYGLAAKMHSPKCKPEAVLLPTFFGSASLPYRWSAREDVHWIMLVIGSGFFTVGIVTLFNPVLNYPGTAYPAYAASIFAGNGLFRASFGATLPLFARPLFHHKLGVGPGNSLFGGIAVGFIVLTVIFYKYGAKIRQMSKNAQHDV</sequence>
<gene>
    <name evidence="1" type="ORF">LTR37_007961</name>
</gene>
<accession>A0ACC3NBW3</accession>
<reference evidence="1" key="1">
    <citation type="submission" date="2023-07" db="EMBL/GenBank/DDBJ databases">
        <title>Black Yeasts Isolated from many extreme environments.</title>
        <authorList>
            <person name="Coleine C."/>
            <person name="Stajich J.E."/>
            <person name="Selbmann L."/>
        </authorList>
    </citation>
    <scope>NUCLEOTIDE SEQUENCE</scope>
    <source>
        <strain evidence="1">CCFEE 5714</strain>
    </source>
</reference>
<protein>
    <submittedName>
        <fullName evidence="1">Uncharacterized protein</fullName>
    </submittedName>
</protein>
<dbReference type="EMBL" id="JAUTXU010000057">
    <property type="protein sequence ID" value="KAK3714159.1"/>
    <property type="molecule type" value="Genomic_DNA"/>
</dbReference>